<protein>
    <submittedName>
        <fullName evidence="2">Uncharacterized protein</fullName>
    </submittedName>
</protein>
<keyword evidence="3" id="KW-1185">Reference proteome</keyword>
<keyword evidence="1" id="KW-0812">Transmembrane</keyword>
<dbReference type="AlphaFoldDB" id="A0A392PA40"/>
<sequence>MMISQSSLSFSFAKSLFPPAVMMPVPSWSLLLLSDGRRFVGLVVAGTVVVVADLVWSFHWLLQRQR</sequence>
<comment type="caution">
    <text evidence="2">The sequence shown here is derived from an EMBL/GenBank/DDBJ whole genome shotgun (WGS) entry which is preliminary data.</text>
</comment>
<proteinExistence type="predicted"/>
<name>A0A392PA40_9FABA</name>
<evidence type="ECO:0000313" key="2">
    <source>
        <dbReference type="EMBL" id="MCI08943.1"/>
    </source>
</evidence>
<gene>
    <name evidence="2" type="ORF">A2U01_0030025</name>
</gene>
<keyword evidence="1" id="KW-1133">Transmembrane helix</keyword>
<evidence type="ECO:0000313" key="3">
    <source>
        <dbReference type="Proteomes" id="UP000265520"/>
    </source>
</evidence>
<accession>A0A392PA40</accession>
<feature type="transmembrane region" description="Helical" evidence="1">
    <location>
        <begin position="39"/>
        <end position="62"/>
    </location>
</feature>
<dbReference type="EMBL" id="LXQA010070858">
    <property type="protein sequence ID" value="MCI08943.1"/>
    <property type="molecule type" value="Genomic_DNA"/>
</dbReference>
<evidence type="ECO:0000256" key="1">
    <source>
        <dbReference type="SAM" id="Phobius"/>
    </source>
</evidence>
<keyword evidence="1" id="KW-0472">Membrane</keyword>
<organism evidence="2 3">
    <name type="scientific">Trifolium medium</name>
    <dbReference type="NCBI Taxonomy" id="97028"/>
    <lineage>
        <taxon>Eukaryota</taxon>
        <taxon>Viridiplantae</taxon>
        <taxon>Streptophyta</taxon>
        <taxon>Embryophyta</taxon>
        <taxon>Tracheophyta</taxon>
        <taxon>Spermatophyta</taxon>
        <taxon>Magnoliopsida</taxon>
        <taxon>eudicotyledons</taxon>
        <taxon>Gunneridae</taxon>
        <taxon>Pentapetalae</taxon>
        <taxon>rosids</taxon>
        <taxon>fabids</taxon>
        <taxon>Fabales</taxon>
        <taxon>Fabaceae</taxon>
        <taxon>Papilionoideae</taxon>
        <taxon>50 kb inversion clade</taxon>
        <taxon>NPAAA clade</taxon>
        <taxon>Hologalegina</taxon>
        <taxon>IRL clade</taxon>
        <taxon>Trifolieae</taxon>
        <taxon>Trifolium</taxon>
    </lineage>
</organism>
<reference evidence="2 3" key="1">
    <citation type="journal article" date="2018" name="Front. Plant Sci.">
        <title>Red Clover (Trifolium pratense) and Zigzag Clover (T. medium) - A Picture of Genomic Similarities and Differences.</title>
        <authorList>
            <person name="Dluhosova J."/>
            <person name="Istvanek J."/>
            <person name="Nedelnik J."/>
            <person name="Repkova J."/>
        </authorList>
    </citation>
    <scope>NUCLEOTIDE SEQUENCE [LARGE SCALE GENOMIC DNA]</scope>
    <source>
        <strain evidence="3">cv. 10/8</strain>
        <tissue evidence="2">Leaf</tissue>
    </source>
</reference>
<dbReference type="Proteomes" id="UP000265520">
    <property type="component" value="Unassembled WGS sequence"/>
</dbReference>